<feature type="transmembrane region" description="Helical" evidence="8">
    <location>
        <begin position="85"/>
        <end position="118"/>
    </location>
</feature>
<sequence>MFSEWVTQDGLLAALLIFVGSFVQSSIGFGLAIVAAPLLFMISPFYVPAPICLVALFISVLNAFKHRDSVEIGGLKLALLGRIPGSFAGAALLVLVSHQLLSLWLGLLVLIAVCLSLLPFRLEPTPIRMGIAGFFSGLFGTSSGIGGPPMALLLQHQGANQLRGNLSAFFVISSFISLLIQIPVGFFTLHHLWITIPLLPASWFGYRLALLTTQSVSKEKIRLGALCLCALSGTTAIWQAM</sequence>
<keyword evidence="6 8" id="KW-1133">Transmembrane helix</keyword>
<accession>E3BET6</accession>
<reference evidence="9 10" key="1">
    <citation type="journal article" date="2012" name="Int. J. Syst. Evol. Microbiol.">
        <title>Vibrio caribbeanicus sp. nov., isolated from the marine sponge Scleritoderma cyanea.</title>
        <authorList>
            <person name="Hoffmann M."/>
            <person name="Monday S.R."/>
            <person name="Allard M.W."/>
            <person name="Strain E.A."/>
            <person name="Whittaker P."/>
            <person name="Naum M."/>
            <person name="McCarthy P.J."/>
            <person name="Lopez J.V."/>
            <person name="Fischer M."/>
            <person name="Brown E.W."/>
        </authorList>
    </citation>
    <scope>NUCLEOTIDE SEQUENCE [LARGE SCALE GENOMIC DNA]</scope>
    <source>
        <strain evidence="9 10">ATCC BAA-2122</strain>
    </source>
</reference>
<feature type="transmembrane region" description="Helical" evidence="8">
    <location>
        <begin position="12"/>
        <end position="39"/>
    </location>
</feature>
<dbReference type="STRING" id="796620.VIBC2010_16109"/>
<evidence type="ECO:0000256" key="3">
    <source>
        <dbReference type="ARBA" id="ARBA00022448"/>
    </source>
</evidence>
<evidence type="ECO:0000256" key="7">
    <source>
        <dbReference type="ARBA" id="ARBA00023136"/>
    </source>
</evidence>
<comment type="similarity">
    <text evidence="2 8">Belongs to the 4-toluene sulfonate uptake permease (TSUP) (TC 2.A.102) family.</text>
</comment>
<keyword evidence="4 8" id="KW-1003">Cell membrane</keyword>
<evidence type="ECO:0000313" key="10">
    <source>
        <dbReference type="Proteomes" id="UP000002943"/>
    </source>
</evidence>
<dbReference type="GO" id="GO:0005886">
    <property type="term" value="C:plasma membrane"/>
    <property type="evidence" value="ECO:0007669"/>
    <property type="project" value="UniProtKB-SubCell"/>
</dbReference>
<evidence type="ECO:0000256" key="2">
    <source>
        <dbReference type="ARBA" id="ARBA00009142"/>
    </source>
</evidence>
<keyword evidence="10" id="KW-1185">Reference proteome</keyword>
<protein>
    <recommendedName>
        <fullName evidence="8">Probable membrane transporter protein</fullName>
    </recommendedName>
</protein>
<dbReference type="RefSeq" id="WP_009599379.1">
    <property type="nucleotide sequence ID" value="NZ_AEIU01000003.1"/>
</dbReference>
<gene>
    <name evidence="9" type="ORF">VIBC2010_16109</name>
</gene>
<dbReference type="PANTHER" id="PTHR30269:SF37">
    <property type="entry name" value="MEMBRANE TRANSPORTER PROTEIN"/>
    <property type="match status" value="1"/>
</dbReference>
<feature type="transmembrane region" description="Helical" evidence="8">
    <location>
        <begin position="221"/>
        <end position="240"/>
    </location>
</feature>
<feature type="transmembrane region" description="Helical" evidence="8">
    <location>
        <begin position="192"/>
        <end position="209"/>
    </location>
</feature>
<proteinExistence type="inferred from homology"/>
<feature type="transmembrane region" description="Helical" evidence="8">
    <location>
        <begin position="166"/>
        <end position="186"/>
    </location>
</feature>
<dbReference type="PANTHER" id="PTHR30269">
    <property type="entry name" value="TRANSMEMBRANE PROTEIN YFCA"/>
    <property type="match status" value="1"/>
</dbReference>
<organism evidence="9 10">
    <name type="scientific">Vibrio caribbeanicus ATCC BAA-2122</name>
    <dbReference type="NCBI Taxonomy" id="796620"/>
    <lineage>
        <taxon>Bacteria</taxon>
        <taxon>Pseudomonadati</taxon>
        <taxon>Pseudomonadota</taxon>
        <taxon>Gammaproteobacteria</taxon>
        <taxon>Vibrionales</taxon>
        <taxon>Vibrionaceae</taxon>
        <taxon>Vibrio</taxon>
    </lineage>
</organism>
<comment type="subcellular location">
    <subcellularLocation>
        <location evidence="1 8">Cell membrane</location>
        <topology evidence="1 8">Multi-pass membrane protein</topology>
    </subcellularLocation>
</comment>
<keyword evidence="7 8" id="KW-0472">Membrane</keyword>
<dbReference type="Proteomes" id="UP000002943">
    <property type="component" value="Unassembled WGS sequence"/>
</dbReference>
<keyword evidence="5 8" id="KW-0812">Transmembrane</keyword>
<feature type="transmembrane region" description="Helical" evidence="8">
    <location>
        <begin position="45"/>
        <end position="64"/>
    </location>
</feature>
<evidence type="ECO:0000256" key="6">
    <source>
        <dbReference type="ARBA" id="ARBA00022989"/>
    </source>
</evidence>
<evidence type="ECO:0000313" key="9">
    <source>
        <dbReference type="EMBL" id="EFP98453.1"/>
    </source>
</evidence>
<keyword evidence="3" id="KW-0813">Transport</keyword>
<evidence type="ECO:0000256" key="1">
    <source>
        <dbReference type="ARBA" id="ARBA00004651"/>
    </source>
</evidence>
<dbReference type="AlphaFoldDB" id="E3BET6"/>
<dbReference type="Pfam" id="PF01925">
    <property type="entry name" value="TauE"/>
    <property type="match status" value="1"/>
</dbReference>
<dbReference type="InterPro" id="IPR002781">
    <property type="entry name" value="TM_pro_TauE-like"/>
</dbReference>
<evidence type="ECO:0000256" key="4">
    <source>
        <dbReference type="ARBA" id="ARBA00022475"/>
    </source>
</evidence>
<dbReference type="eggNOG" id="COG0730">
    <property type="taxonomic scope" value="Bacteria"/>
</dbReference>
<dbReference type="InterPro" id="IPR052017">
    <property type="entry name" value="TSUP"/>
</dbReference>
<dbReference type="EMBL" id="AEIU01000003">
    <property type="protein sequence ID" value="EFP98453.1"/>
    <property type="molecule type" value="Genomic_DNA"/>
</dbReference>
<feature type="transmembrane region" description="Helical" evidence="8">
    <location>
        <begin position="130"/>
        <end position="154"/>
    </location>
</feature>
<comment type="caution">
    <text evidence="9">The sequence shown here is derived from an EMBL/GenBank/DDBJ whole genome shotgun (WGS) entry which is preliminary data.</text>
</comment>
<evidence type="ECO:0000256" key="8">
    <source>
        <dbReference type="RuleBase" id="RU363041"/>
    </source>
</evidence>
<name>E3BET6_9VIBR</name>
<evidence type="ECO:0000256" key="5">
    <source>
        <dbReference type="ARBA" id="ARBA00022692"/>
    </source>
</evidence>
<dbReference type="OrthoDB" id="5472127at2"/>